<organism evidence="6 7">
    <name type="scientific">Clostridium aciditolerans</name>
    <dbReference type="NCBI Taxonomy" id="339861"/>
    <lineage>
        <taxon>Bacteria</taxon>
        <taxon>Bacillati</taxon>
        <taxon>Bacillota</taxon>
        <taxon>Clostridia</taxon>
        <taxon>Eubacteriales</taxon>
        <taxon>Clostridiaceae</taxon>
        <taxon>Clostridium</taxon>
    </lineage>
</organism>
<dbReference type="SUPFAM" id="SSF52218">
    <property type="entry name" value="Flavoproteins"/>
    <property type="match status" value="1"/>
</dbReference>
<comment type="caution">
    <text evidence="6">The sequence shown here is derived from an EMBL/GenBank/DDBJ whole genome shotgun (WGS) entry which is preliminary data.</text>
</comment>
<feature type="transmembrane region" description="Helical" evidence="4">
    <location>
        <begin position="243"/>
        <end position="261"/>
    </location>
</feature>
<evidence type="ECO:0000256" key="3">
    <source>
        <dbReference type="ARBA" id="ARBA00023014"/>
    </source>
</evidence>
<keyword evidence="4" id="KW-0472">Membrane</keyword>
<keyword evidence="1" id="KW-0479">Metal-binding</keyword>
<name>A0A934I2J0_9CLOT</name>
<dbReference type="EMBL" id="JAEEGB010000049">
    <property type="protein sequence ID" value="MBI6875647.1"/>
    <property type="molecule type" value="Genomic_DNA"/>
</dbReference>
<gene>
    <name evidence="6" type="ORF">I6U51_23540</name>
</gene>
<dbReference type="GO" id="GO:0010181">
    <property type="term" value="F:FMN binding"/>
    <property type="evidence" value="ECO:0007669"/>
    <property type="project" value="InterPro"/>
</dbReference>
<dbReference type="RefSeq" id="WP_211144988.1">
    <property type="nucleotide sequence ID" value="NZ_JAEEGB010000049.1"/>
</dbReference>
<feature type="domain" description="4Fe-4S ferredoxin-type" evidence="5">
    <location>
        <begin position="221"/>
        <end position="244"/>
    </location>
</feature>
<sequence length="326" mass="37651">MMCKYLIHYFSGTGNTYHMVKTIERELSNRGNEVDLLNIEKYKDIKLVNYNLHIFCFPVYGFGTPSIMLRYISSLKAEVGCNAAIVCTSAGAEGQSLNHCKYLLNKKGFKVFLTDMVVYTYNWTQILNPQSKEIEERVFKDAEANVIEITKKIINNETYIKKTNIIILILSWPIFIIFHNLARRILGKTFITDDTCISCDKCKDICPAKVIYMYNGKPRWKSNCESCQRCINICPKASIQLSIIKLAIFVTLELVPILIIMDINNYIYHLPIIVNMILYCIMFVANTIIANILISIMEKVGLFKKIFNISYTKKYRRNIAKGFNIK</sequence>
<evidence type="ECO:0000256" key="2">
    <source>
        <dbReference type="ARBA" id="ARBA00023004"/>
    </source>
</evidence>
<dbReference type="InterPro" id="IPR017896">
    <property type="entry name" value="4Fe4S_Fe-S-bd"/>
</dbReference>
<dbReference type="NCBIfam" id="NF038196">
    <property type="entry name" value="ferrodoxin_EFR1"/>
    <property type="match status" value="1"/>
</dbReference>
<dbReference type="Pfam" id="PF00258">
    <property type="entry name" value="Flavodoxin_1"/>
    <property type="match status" value="1"/>
</dbReference>
<keyword evidence="7" id="KW-1185">Reference proteome</keyword>
<protein>
    <submittedName>
        <fullName evidence="6">EFR1 family ferrodoxin</fullName>
    </submittedName>
</protein>
<keyword evidence="2" id="KW-0408">Iron</keyword>
<dbReference type="SUPFAM" id="SSF54862">
    <property type="entry name" value="4Fe-4S ferredoxins"/>
    <property type="match status" value="1"/>
</dbReference>
<evidence type="ECO:0000259" key="5">
    <source>
        <dbReference type="PROSITE" id="PS51379"/>
    </source>
</evidence>
<keyword evidence="4" id="KW-1133">Transmembrane helix</keyword>
<keyword evidence="4" id="KW-0812">Transmembrane</keyword>
<dbReference type="PROSITE" id="PS51379">
    <property type="entry name" value="4FE4S_FER_2"/>
    <property type="match status" value="2"/>
</dbReference>
<feature type="transmembrane region" description="Helical" evidence="4">
    <location>
        <begin position="165"/>
        <end position="182"/>
    </location>
</feature>
<dbReference type="GO" id="GO:0016651">
    <property type="term" value="F:oxidoreductase activity, acting on NAD(P)H"/>
    <property type="evidence" value="ECO:0007669"/>
    <property type="project" value="UniProtKB-ARBA"/>
</dbReference>
<dbReference type="AlphaFoldDB" id="A0A934I2J0"/>
<dbReference type="Proteomes" id="UP000622687">
    <property type="component" value="Unassembled WGS sequence"/>
</dbReference>
<dbReference type="PROSITE" id="PS00198">
    <property type="entry name" value="4FE4S_FER_1"/>
    <property type="match status" value="2"/>
</dbReference>
<proteinExistence type="predicted"/>
<dbReference type="InterPro" id="IPR029039">
    <property type="entry name" value="Flavoprotein-like_sf"/>
</dbReference>
<feature type="domain" description="4Fe-4S ferredoxin-type" evidence="5">
    <location>
        <begin position="187"/>
        <end position="216"/>
    </location>
</feature>
<accession>A0A934I2J0</accession>
<dbReference type="InterPro" id="IPR008254">
    <property type="entry name" value="Flavodoxin/NO_synth"/>
</dbReference>
<feature type="transmembrane region" description="Helical" evidence="4">
    <location>
        <begin position="267"/>
        <end position="294"/>
    </location>
</feature>
<dbReference type="Gene3D" id="3.40.50.360">
    <property type="match status" value="1"/>
</dbReference>
<evidence type="ECO:0000256" key="4">
    <source>
        <dbReference type="SAM" id="Phobius"/>
    </source>
</evidence>
<evidence type="ECO:0000313" key="6">
    <source>
        <dbReference type="EMBL" id="MBI6875647.1"/>
    </source>
</evidence>
<dbReference type="InterPro" id="IPR047964">
    <property type="entry name" value="EFR1-like"/>
</dbReference>
<evidence type="ECO:0000256" key="1">
    <source>
        <dbReference type="ARBA" id="ARBA00022723"/>
    </source>
</evidence>
<dbReference type="Gene3D" id="3.30.70.20">
    <property type="match status" value="1"/>
</dbReference>
<dbReference type="GO" id="GO:0046872">
    <property type="term" value="F:metal ion binding"/>
    <property type="evidence" value="ECO:0007669"/>
    <property type="project" value="UniProtKB-KW"/>
</dbReference>
<dbReference type="Pfam" id="PF13187">
    <property type="entry name" value="Fer4_9"/>
    <property type="match status" value="1"/>
</dbReference>
<evidence type="ECO:0000313" key="7">
    <source>
        <dbReference type="Proteomes" id="UP000622687"/>
    </source>
</evidence>
<dbReference type="GO" id="GO:0051536">
    <property type="term" value="F:iron-sulfur cluster binding"/>
    <property type="evidence" value="ECO:0007669"/>
    <property type="project" value="UniProtKB-KW"/>
</dbReference>
<keyword evidence="3" id="KW-0411">Iron-sulfur</keyword>
<dbReference type="InterPro" id="IPR017900">
    <property type="entry name" value="4Fe4S_Fe_S_CS"/>
</dbReference>
<reference evidence="6" key="1">
    <citation type="submission" date="2020-12" db="EMBL/GenBank/DDBJ databases">
        <title>Clostridium thailandense sp. nov., a novel acetogenic bacterium isolated from peat land soil in Thailand.</title>
        <authorList>
            <person name="Chaikitkaew S."/>
            <person name="Birkeland N.K."/>
        </authorList>
    </citation>
    <scope>NUCLEOTIDE SEQUENCE</scope>
    <source>
        <strain evidence="6">DSM 17425</strain>
    </source>
</reference>